<dbReference type="GO" id="GO:0006355">
    <property type="term" value="P:regulation of DNA-templated transcription"/>
    <property type="evidence" value="ECO:0007669"/>
    <property type="project" value="InterPro"/>
</dbReference>
<dbReference type="Pfam" id="PF06507">
    <property type="entry name" value="ARF_AD"/>
    <property type="match status" value="1"/>
</dbReference>
<dbReference type="GO" id="GO:0003677">
    <property type="term" value="F:DNA binding"/>
    <property type="evidence" value="ECO:0007669"/>
    <property type="project" value="InterPro"/>
</dbReference>
<dbReference type="AlphaFoldDB" id="A0A5P1E3Q7"/>
<dbReference type="InterPro" id="IPR044835">
    <property type="entry name" value="ARF_plant"/>
</dbReference>
<dbReference type="OMA" id="EAMSITW"/>
<gene>
    <name evidence="2" type="ORF">A4U43_C10F18190</name>
</gene>
<accession>A0A5P1E3Q7</accession>
<feature type="domain" description="Auxin response factor" evidence="1">
    <location>
        <begin position="49"/>
        <end position="132"/>
    </location>
</feature>
<dbReference type="Gramene" id="ONK57254">
    <property type="protein sequence ID" value="ONK57254"/>
    <property type="gene ID" value="A4U43_C10F18190"/>
</dbReference>
<sequence length="307" mass="34523">MSSVVNKDGFSRNVKGRVPADSILEAIRLMEMGREFEVMYYPRVGSPEFVVEQEVVDKSLSLCWSEGMRIKMSVETEDSSRMTWFQGKVTRNNVRDSGLWSYSPWRMLQVTWDEPEVLPNVTAVSPWQVELVPTSHHMHAPFPPMKKLRAQGLELSSDGHGSIVVPQSLTDSMKMGNLTPFPTFPAGMQGARHEFCVPSLSDFLHRNTNQMFSDNFYGIKVPEELNRTQREASSPPSQESIHNHDQDLLGVAACTQTRKVGKGSIQLFGKIIHTNDPDDNSVDGEYAANEGVRSLEFFTIFPTQPVV</sequence>
<name>A0A5P1E3Q7_ASPOF</name>
<evidence type="ECO:0000313" key="3">
    <source>
        <dbReference type="Proteomes" id="UP000243459"/>
    </source>
</evidence>
<keyword evidence="3" id="KW-1185">Reference proteome</keyword>
<evidence type="ECO:0000259" key="1">
    <source>
        <dbReference type="Pfam" id="PF06507"/>
    </source>
</evidence>
<dbReference type="Proteomes" id="UP000243459">
    <property type="component" value="Chromosome 10"/>
</dbReference>
<proteinExistence type="predicted"/>
<dbReference type="GO" id="GO:0005634">
    <property type="term" value="C:nucleus"/>
    <property type="evidence" value="ECO:0007669"/>
    <property type="project" value="InterPro"/>
</dbReference>
<dbReference type="PANTHER" id="PTHR31384">
    <property type="entry name" value="AUXIN RESPONSE FACTOR 4-RELATED"/>
    <property type="match status" value="1"/>
</dbReference>
<dbReference type="GO" id="GO:0009725">
    <property type="term" value="P:response to hormone"/>
    <property type="evidence" value="ECO:0007669"/>
    <property type="project" value="InterPro"/>
</dbReference>
<organism evidence="2 3">
    <name type="scientific">Asparagus officinalis</name>
    <name type="common">Garden asparagus</name>
    <dbReference type="NCBI Taxonomy" id="4686"/>
    <lineage>
        <taxon>Eukaryota</taxon>
        <taxon>Viridiplantae</taxon>
        <taxon>Streptophyta</taxon>
        <taxon>Embryophyta</taxon>
        <taxon>Tracheophyta</taxon>
        <taxon>Spermatophyta</taxon>
        <taxon>Magnoliopsida</taxon>
        <taxon>Liliopsida</taxon>
        <taxon>Asparagales</taxon>
        <taxon>Asparagaceae</taxon>
        <taxon>Asparagoideae</taxon>
        <taxon>Asparagus</taxon>
    </lineage>
</organism>
<reference evidence="3" key="1">
    <citation type="journal article" date="2017" name="Nat. Commun.">
        <title>The asparagus genome sheds light on the origin and evolution of a young Y chromosome.</title>
        <authorList>
            <person name="Harkess A."/>
            <person name="Zhou J."/>
            <person name="Xu C."/>
            <person name="Bowers J.E."/>
            <person name="Van der Hulst R."/>
            <person name="Ayyampalayam S."/>
            <person name="Mercati F."/>
            <person name="Riccardi P."/>
            <person name="McKain M.R."/>
            <person name="Kakrana A."/>
            <person name="Tang H."/>
            <person name="Ray J."/>
            <person name="Groenendijk J."/>
            <person name="Arikit S."/>
            <person name="Mathioni S.M."/>
            <person name="Nakano M."/>
            <person name="Shan H."/>
            <person name="Telgmann-Rauber A."/>
            <person name="Kanno A."/>
            <person name="Yue Z."/>
            <person name="Chen H."/>
            <person name="Li W."/>
            <person name="Chen Y."/>
            <person name="Xu X."/>
            <person name="Zhang Y."/>
            <person name="Luo S."/>
            <person name="Chen H."/>
            <person name="Gao J."/>
            <person name="Mao Z."/>
            <person name="Pires J.C."/>
            <person name="Luo M."/>
            <person name="Kudrna D."/>
            <person name="Wing R.A."/>
            <person name="Meyers B.C."/>
            <person name="Yi K."/>
            <person name="Kong H."/>
            <person name="Lavrijsen P."/>
            <person name="Sunseri F."/>
            <person name="Falavigna A."/>
            <person name="Ye Y."/>
            <person name="Leebens-Mack J.H."/>
            <person name="Chen G."/>
        </authorList>
    </citation>
    <scope>NUCLEOTIDE SEQUENCE [LARGE SCALE GENOMIC DNA]</scope>
    <source>
        <strain evidence="3">cv. DH0086</strain>
    </source>
</reference>
<dbReference type="Gene3D" id="2.30.30.1040">
    <property type="match status" value="1"/>
</dbReference>
<evidence type="ECO:0000313" key="2">
    <source>
        <dbReference type="EMBL" id="ONK57254.1"/>
    </source>
</evidence>
<dbReference type="PANTHER" id="PTHR31384:SF94">
    <property type="entry name" value="AUXIN RESPONSE FACTOR 17"/>
    <property type="match status" value="1"/>
</dbReference>
<protein>
    <recommendedName>
        <fullName evidence="1">Auxin response factor domain-containing protein</fullName>
    </recommendedName>
</protein>
<dbReference type="EMBL" id="CM007390">
    <property type="protein sequence ID" value="ONK57254.1"/>
    <property type="molecule type" value="Genomic_DNA"/>
</dbReference>
<dbReference type="InterPro" id="IPR010525">
    <property type="entry name" value="ARF_dom"/>
</dbReference>